<dbReference type="HOGENOM" id="CLU_2861403_0_0_7"/>
<evidence type="ECO:0000313" key="1">
    <source>
        <dbReference type="EMBL" id="ABQ25940.1"/>
    </source>
</evidence>
<protein>
    <submittedName>
        <fullName evidence="1">Uncharacterized protein</fullName>
    </submittedName>
</protein>
<organism evidence="1 2">
    <name type="scientific">Geotalea uraniireducens (strain Rf4)</name>
    <name type="common">Geobacter uraniireducens</name>
    <dbReference type="NCBI Taxonomy" id="351605"/>
    <lineage>
        <taxon>Bacteria</taxon>
        <taxon>Pseudomonadati</taxon>
        <taxon>Thermodesulfobacteriota</taxon>
        <taxon>Desulfuromonadia</taxon>
        <taxon>Geobacterales</taxon>
        <taxon>Geobacteraceae</taxon>
        <taxon>Geotalea</taxon>
    </lineage>
</organism>
<evidence type="ECO:0000313" key="2">
    <source>
        <dbReference type="Proteomes" id="UP000006695"/>
    </source>
</evidence>
<dbReference type="Proteomes" id="UP000006695">
    <property type="component" value="Chromosome"/>
</dbReference>
<proteinExistence type="predicted"/>
<accession>A5GET5</accession>
<dbReference type="STRING" id="351605.Gura_1747"/>
<keyword evidence="2" id="KW-1185">Reference proteome</keyword>
<dbReference type="OrthoDB" id="5298460at2"/>
<name>A5GET5_GEOUR</name>
<dbReference type="AlphaFoldDB" id="A5GET5"/>
<gene>
    <name evidence="1" type="ordered locus">Gura_1747</name>
</gene>
<sequence>MLILFDTLVGAGVQRWGSDDLIRNWLRNRNTIEFFGIWEQLNNIDFNPVEFHGIKMQAGRGYTS</sequence>
<reference evidence="1 2" key="1">
    <citation type="submission" date="2007-05" db="EMBL/GenBank/DDBJ databases">
        <title>Complete sequence of Geobacter uraniireducens Rf4.</title>
        <authorList>
            <consortium name="US DOE Joint Genome Institute"/>
            <person name="Copeland A."/>
            <person name="Lucas S."/>
            <person name="Lapidus A."/>
            <person name="Barry K."/>
            <person name="Detter J.C."/>
            <person name="Glavina del Rio T."/>
            <person name="Hammon N."/>
            <person name="Israni S."/>
            <person name="Dalin E."/>
            <person name="Tice H."/>
            <person name="Pitluck S."/>
            <person name="Chertkov O."/>
            <person name="Brettin T."/>
            <person name="Bruce D."/>
            <person name="Han C."/>
            <person name="Schmutz J."/>
            <person name="Larimer F."/>
            <person name="Land M."/>
            <person name="Hauser L."/>
            <person name="Kyrpides N."/>
            <person name="Mikhailova N."/>
            <person name="Shelobolina E."/>
            <person name="Aklujkar M."/>
            <person name="Lovley D."/>
            <person name="Richardson P."/>
        </authorList>
    </citation>
    <scope>NUCLEOTIDE SEQUENCE [LARGE SCALE GENOMIC DNA]</scope>
    <source>
        <strain evidence="1 2">Rf4</strain>
    </source>
</reference>
<dbReference type="KEGG" id="gur:Gura_1747"/>
<dbReference type="EMBL" id="CP000698">
    <property type="protein sequence ID" value="ABQ25940.1"/>
    <property type="molecule type" value="Genomic_DNA"/>
</dbReference>